<dbReference type="PROSITE" id="PS50110">
    <property type="entry name" value="RESPONSE_REGULATORY"/>
    <property type="match status" value="1"/>
</dbReference>
<organism evidence="7 8">
    <name type="scientific">Parachaetomium inaequale</name>
    <dbReference type="NCBI Taxonomy" id="2588326"/>
    <lineage>
        <taxon>Eukaryota</taxon>
        <taxon>Fungi</taxon>
        <taxon>Dikarya</taxon>
        <taxon>Ascomycota</taxon>
        <taxon>Pezizomycotina</taxon>
        <taxon>Sordariomycetes</taxon>
        <taxon>Sordariomycetidae</taxon>
        <taxon>Sordariales</taxon>
        <taxon>Chaetomiaceae</taxon>
        <taxon>Parachaetomium</taxon>
    </lineage>
</organism>
<dbReference type="SUPFAM" id="SSF52172">
    <property type="entry name" value="CheY-like"/>
    <property type="match status" value="1"/>
</dbReference>
<dbReference type="InterPro" id="IPR036890">
    <property type="entry name" value="HATPase_C_sf"/>
</dbReference>
<keyword evidence="8" id="KW-1185">Reference proteome</keyword>
<evidence type="ECO:0000259" key="6">
    <source>
        <dbReference type="PROSITE" id="PS50110"/>
    </source>
</evidence>
<dbReference type="SUPFAM" id="SSF55874">
    <property type="entry name" value="ATPase domain of HSP90 chaperone/DNA topoisomerase II/histidine kinase"/>
    <property type="match status" value="1"/>
</dbReference>
<dbReference type="Proteomes" id="UP001303115">
    <property type="component" value="Unassembled WGS sequence"/>
</dbReference>
<dbReference type="InterPro" id="IPR003594">
    <property type="entry name" value="HATPase_dom"/>
</dbReference>
<evidence type="ECO:0000313" key="7">
    <source>
        <dbReference type="EMBL" id="KAK4035082.1"/>
    </source>
</evidence>
<dbReference type="Gene3D" id="3.30.565.10">
    <property type="entry name" value="Histidine kinase-like ATPase, C-terminal domain"/>
    <property type="match status" value="1"/>
</dbReference>
<feature type="domain" description="Response regulatory" evidence="6">
    <location>
        <begin position="415"/>
        <end position="542"/>
    </location>
</feature>
<dbReference type="SMART" id="SM00387">
    <property type="entry name" value="HATPase_c"/>
    <property type="match status" value="1"/>
</dbReference>
<dbReference type="InterPro" id="IPR005467">
    <property type="entry name" value="His_kinase_dom"/>
</dbReference>
<feature type="domain" description="Histidine kinase" evidence="5">
    <location>
        <begin position="196"/>
        <end position="360"/>
    </location>
</feature>
<evidence type="ECO:0000313" key="8">
    <source>
        <dbReference type="Proteomes" id="UP001303115"/>
    </source>
</evidence>
<feature type="region of interest" description="Disordered" evidence="4">
    <location>
        <begin position="363"/>
        <end position="400"/>
    </location>
</feature>
<dbReference type="AlphaFoldDB" id="A0AAN6SPM0"/>
<evidence type="ECO:0008006" key="9">
    <source>
        <dbReference type="Google" id="ProtNLM"/>
    </source>
</evidence>
<reference evidence="8" key="1">
    <citation type="journal article" date="2023" name="Mol. Phylogenet. Evol.">
        <title>Genome-scale phylogeny and comparative genomics of the fungal order Sordariales.</title>
        <authorList>
            <person name="Hensen N."/>
            <person name="Bonometti L."/>
            <person name="Westerberg I."/>
            <person name="Brannstrom I.O."/>
            <person name="Guillou S."/>
            <person name="Cros-Aarteil S."/>
            <person name="Calhoun S."/>
            <person name="Haridas S."/>
            <person name="Kuo A."/>
            <person name="Mondo S."/>
            <person name="Pangilinan J."/>
            <person name="Riley R."/>
            <person name="LaButti K."/>
            <person name="Andreopoulos B."/>
            <person name="Lipzen A."/>
            <person name="Chen C."/>
            <person name="Yan M."/>
            <person name="Daum C."/>
            <person name="Ng V."/>
            <person name="Clum A."/>
            <person name="Steindorff A."/>
            <person name="Ohm R.A."/>
            <person name="Martin F."/>
            <person name="Silar P."/>
            <person name="Natvig D.O."/>
            <person name="Lalanne C."/>
            <person name="Gautier V."/>
            <person name="Ament-Velasquez S.L."/>
            <person name="Kruys A."/>
            <person name="Hutchinson M.I."/>
            <person name="Powell A.J."/>
            <person name="Barry K."/>
            <person name="Miller A.N."/>
            <person name="Grigoriev I.V."/>
            <person name="Debuchy R."/>
            <person name="Gladieux P."/>
            <person name="Hiltunen Thoren M."/>
            <person name="Johannesson H."/>
        </authorList>
    </citation>
    <scope>NUCLEOTIDE SEQUENCE [LARGE SCALE GENOMIC DNA]</scope>
    <source>
        <strain evidence="8">CBS 284.82</strain>
    </source>
</reference>
<dbReference type="PANTHER" id="PTHR45339:SF1">
    <property type="entry name" value="HYBRID SIGNAL TRANSDUCTION HISTIDINE KINASE J"/>
    <property type="match status" value="1"/>
</dbReference>
<evidence type="ECO:0000256" key="1">
    <source>
        <dbReference type="ARBA" id="ARBA00022553"/>
    </source>
</evidence>
<dbReference type="EMBL" id="MU854456">
    <property type="protein sequence ID" value="KAK4035082.1"/>
    <property type="molecule type" value="Genomic_DNA"/>
</dbReference>
<dbReference type="InterPro" id="IPR001789">
    <property type="entry name" value="Sig_transdc_resp-reg_receiver"/>
</dbReference>
<evidence type="ECO:0000256" key="3">
    <source>
        <dbReference type="PROSITE-ProRule" id="PRU00169"/>
    </source>
</evidence>
<protein>
    <recommendedName>
        <fullName evidence="9">Response regulatory domain-containing protein</fullName>
    </recommendedName>
</protein>
<comment type="caution">
    <text evidence="7">The sequence shown here is derived from an EMBL/GenBank/DDBJ whole genome shotgun (WGS) entry which is preliminary data.</text>
</comment>
<feature type="modified residue" description="4-aspartylphosphate" evidence="3">
    <location>
        <position position="470"/>
    </location>
</feature>
<keyword evidence="2" id="KW-0902">Two-component regulatory system</keyword>
<dbReference type="Pfam" id="PF02518">
    <property type="entry name" value="HATPase_c"/>
    <property type="match status" value="1"/>
</dbReference>
<evidence type="ECO:0000259" key="5">
    <source>
        <dbReference type="PROSITE" id="PS50109"/>
    </source>
</evidence>
<dbReference type="GO" id="GO:0000160">
    <property type="term" value="P:phosphorelay signal transduction system"/>
    <property type="evidence" value="ECO:0007669"/>
    <property type="project" value="UniProtKB-KW"/>
</dbReference>
<evidence type="ECO:0000256" key="4">
    <source>
        <dbReference type="SAM" id="MobiDB-lite"/>
    </source>
</evidence>
<keyword evidence="1 3" id="KW-0597">Phosphoprotein</keyword>
<dbReference type="InterPro" id="IPR011006">
    <property type="entry name" value="CheY-like_superfamily"/>
</dbReference>
<gene>
    <name evidence="7" type="ORF">C8A01DRAFT_38474</name>
</gene>
<feature type="compositionally biased region" description="Low complexity" evidence="4">
    <location>
        <begin position="374"/>
        <end position="391"/>
    </location>
</feature>
<proteinExistence type="predicted"/>
<dbReference type="PROSITE" id="PS50109">
    <property type="entry name" value="HIS_KIN"/>
    <property type="match status" value="1"/>
</dbReference>
<dbReference type="PANTHER" id="PTHR45339">
    <property type="entry name" value="HYBRID SIGNAL TRANSDUCTION HISTIDINE KINASE J"/>
    <property type="match status" value="1"/>
</dbReference>
<evidence type="ECO:0000256" key="2">
    <source>
        <dbReference type="ARBA" id="ARBA00023012"/>
    </source>
</evidence>
<dbReference type="CDD" id="cd17546">
    <property type="entry name" value="REC_hyHK_CKI1_RcsC-like"/>
    <property type="match status" value="1"/>
</dbReference>
<sequence>MPPSDVSLEDDHGSAADEDLRNRCMSLLLSAKNKQPAAVENAPGTSTGDTHEPLEAELNEAKRTRDQLLTALTLARMTVFTVGLDRNITMLEGALARCPQPPYLSDSNDPEWYIGYNVYHLLDRLYADLRQTLRLFDSLESVLNGKSVESFHECEIDGHAKEAGIEGAIGCIMGHAAFESQAKDPEIELLETHLDDDTLDFHRTGSATLDIDNVRFSVPEMMREVADVLRPAAESKGLVMQQIAPDVLGGHEVIGDSVRLRQVLTNLLANSIESTSRGHVEFWVERKQETSDTTTLSFLFKDTGRVTEVDSGHSRAPSSRRTEHGLGISKAMVESLKGRMTFDSVPGKGTTVALDITFQKPPCSKPPCLQTTESGQTSPSPNTPPSQSGSSCNGSEKATLDLGNELPFSQRGNITVLVVENDPHTQRLTLTSIQKLGFQTATASNGEEALEYITAAAKGKRPKPGVILMDVQMPILDGSKCTHTLRHHIPYRDYVRDVAIVGLTTEKAVQGGEVKGMPAGMVDLLPKPVAVDVLERVLVWWAARGRRLSEDVANEKKKNVVKTVDGKPVFCDALELDCGAFERMMELAWPEIESADHSDWLTGKEV</sequence>
<name>A0AAN6SPM0_9PEZI</name>
<dbReference type="Pfam" id="PF00072">
    <property type="entry name" value="Response_reg"/>
    <property type="match status" value="1"/>
</dbReference>
<dbReference type="Gene3D" id="3.40.50.2300">
    <property type="match status" value="1"/>
</dbReference>
<dbReference type="SMART" id="SM00448">
    <property type="entry name" value="REC"/>
    <property type="match status" value="1"/>
</dbReference>
<accession>A0AAN6SPM0</accession>